<dbReference type="AlphaFoldDB" id="A0A317T126"/>
<feature type="compositionally biased region" description="Basic residues" evidence="4">
    <location>
        <begin position="74"/>
        <end position="88"/>
    </location>
</feature>
<evidence type="ECO:0000259" key="5">
    <source>
        <dbReference type="Pfam" id="PF04935"/>
    </source>
</evidence>
<feature type="compositionally biased region" description="Basic and acidic residues" evidence="4">
    <location>
        <begin position="58"/>
        <end position="73"/>
    </location>
</feature>
<dbReference type="InterPro" id="IPR029190">
    <property type="entry name" value="Rrp14/SURF6_C"/>
</dbReference>
<dbReference type="GO" id="GO:0042274">
    <property type="term" value="P:ribosomal small subunit biogenesis"/>
    <property type="evidence" value="ECO:0007669"/>
    <property type="project" value="TreeGrafter"/>
</dbReference>
<feature type="region of interest" description="Disordered" evidence="4">
    <location>
        <begin position="17"/>
        <end position="188"/>
    </location>
</feature>
<dbReference type="Proteomes" id="UP000246991">
    <property type="component" value="Unassembled WGS sequence"/>
</dbReference>
<accession>A0A317T126</accession>
<evidence type="ECO:0000256" key="2">
    <source>
        <dbReference type="ARBA" id="ARBA00005904"/>
    </source>
</evidence>
<dbReference type="GO" id="GO:0042273">
    <property type="term" value="P:ribosomal large subunit biogenesis"/>
    <property type="evidence" value="ECO:0007669"/>
    <property type="project" value="TreeGrafter"/>
</dbReference>
<dbReference type="Pfam" id="PF04935">
    <property type="entry name" value="SURF6"/>
    <property type="match status" value="1"/>
</dbReference>
<feature type="region of interest" description="Disordered" evidence="4">
    <location>
        <begin position="372"/>
        <end position="466"/>
    </location>
</feature>
<dbReference type="InterPro" id="IPR007019">
    <property type="entry name" value="SURF6"/>
</dbReference>
<evidence type="ECO:0000313" key="7">
    <source>
        <dbReference type="Proteomes" id="UP000246991"/>
    </source>
</evidence>
<feature type="compositionally biased region" description="Polar residues" evidence="4">
    <location>
        <begin position="118"/>
        <end position="135"/>
    </location>
</feature>
<gene>
    <name evidence="6" type="ORF">C7212DRAFT_168425</name>
</gene>
<dbReference type="PANTHER" id="PTHR14369">
    <property type="entry name" value="SURFEIT LOCUS PROTEIN 6"/>
    <property type="match status" value="1"/>
</dbReference>
<dbReference type="OrthoDB" id="444809at2759"/>
<feature type="compositionally biased region" description="Basic residues" evidence="4">
    <location>
        <begin position="230"/>
        <end position="241"/>
    </location>
</feature>
<dbReference type="GO" id="GO:0003723">
    <property type="term" value="F:RNA binding"/>
    <property type="evidence" value="ECO:0007669"/>
    <property type="project" value="TreeGrafter"/>
</dbReference>
<keyword evidence="3" id="KW-0539">Nucleus</keyword>
<dbReference type="STRING" id="42249.A0A317T126"/>
<proteinExistence type="inferred from homology"/>
<dbReference type="PANTHER" id="PTHR14369:SF0">
    <property type="entry name" value="SURFEIT LOCUS PROTEIN 6"/>
    <property type="match status" value="1"/>
</dbReference>
<feature type="compositionally biased region" description="Gly residues" evidence="4">
    <location>
        <begin position="455"/>
        <end position="466"/>
    </location>
</feature>
<feature type="compositionally biased region" description="Basic residues" evidence="4">
    <location>
        <begin position="418"/>
        <end position="442"/>
    </location>
</feature>
<comment type="subcellular location">
    <subcellularLocation>
        <location evidence="1">Nucleus</location>
    </subcellularLocation>
</comment>
<protein>
    <submittedName>
        <fullName evidence="6">SURF6-domain-containing protein</fullName>
    </submittedName>
</protein>
<organism evidence="6 7">
    <name type="scientific">Tuber magnatum</name>
    <name type="common">white Piedmont truffle</name>
    <dbReference type="NCBI Taxonomy" id="42249"/>
    <lineage>
        <taxon>Eukaryota</taxon>
        <taxon>Fungi</taxon>
        <taxon>Dikarya</taxon>
        <taxon>Ascomycota</taxon>
        <taxon>Pezizomycotina</taxon>
        <taxon>Pezizomycetes</taxon>
        <taxon>Pezizales</taxon>
        <taxon>Tuberaceae</taxon>
        <taxon>Tuber</taxon>
    </lineage>
</organism>
<evidence type="ECO:0000256" key="1">
    <source>
        <dbReference type="ARBA" id="ARBA00004123"/>
    </source>
</evidence>
<feature type="domain" description="Ribosomal RNA-processing protein 14/surfeit locus protein 6 C-terminal" evidence="5">
    <location>
        <begin position="222"/>
        <end position="421"/>
    </location>
</feature>
<name>A0A317T126_9PEZI</name>
<feature type="compositionally biased region" description="Basic and acidic residues" evidence="4">
    <location>
        <begin position="242"/>
        <end position="256"/>
    </location>
</feature>
<evidence type="ECO:0000313" key="6">
    <source>
        <dbReference type="EMBL" id="PWW79447.1"/>
    </source>
</evidence>
<evidence type="ECO:0000256" key="3">
    <source>
        <dbReference type="ARBA" id="ARBA00023242"/>
    </source>
</evidence>
<comment type="similarity">
    <text evidence="2">Belongs to the SURF6 family.</text>
</comment>
<dbReference type="GO" id="GO:0003677">
    <property type="term" value="F:DNA binding"/>
    <property type="evidence" value="ECO:0007669"/>
    <property type="project" value="TreeGrafter"/>
</dbReference>
<feature type="region of interest" description="Disordered" evidence="4">
    <location>
        <begin position="211"/>
        <end position="285"/>
    </location>
</feature>
<feature type="compositionally biased region" description="Basic and acidic residues" evidence="4">
    <location>
        <begin position="404"/>
        <end position="417"/>
    </location>
</feature>
<dbReference type="EMBL" id="PYWC01000008">
    <property type="protein sequence ID" value="PWW79447.1"/>
    <property type="molecule type" value="Genomic_DNA"/>
</dbReference>
<comment type="caution">
    <text evidence="6">The sequence shown here is derived from an EMBL/GenBank/DDBJ whole genome shotgun (WGS) entry which is preliminary data.</text>
</comment>
<keyword evidence="7" id="KW-1185">Reference proteome</keyword>
<dbReference type="GO" id="GO:0005730">
    <property type="term" value="C:nucleolus"/>
    <property type="evidence" value="ECO:0007669"/>
    <property type="project" value="TreeGrafter"/>
</dbReference>
<feature type="compositionally biased region" description="Basic and acidic residues" evidence="4">
    <location>
        <begin position="220"/>
        <end position="229"/>
    </location>
</feature>
<evidence type="ECO:0000256" key="4">
    <source>
        <dbReference type="SAM" id="MobiDB-lite"/>
    </source>
</evidence>
<sequence length="466" mass="51476">ERIRGYNNAFEGLLSLVPESKGDSSQLKRKQTKEESKKAKKAKLDSGSVVEGTLSKVKGGDEEKKTEGGDEARKKIKIPKKRREKKPKVVVQSIGPRRSGEVRETLKISGTEAMPVTSELQPNADQSHNPYNPTLSKDKSVVPGNESGSDVDIQMDSGDSTPYSQSTTITSPDTGELAPKRAPKVELDAASRAEKRALLVARIEELRARRQAANGTGAKNRQELMEIRRKKEQARKERKKQQRLETKAAEEAKCREAQATTAAAVGGEGRAPSSQQGQLKKGPANNFSFSAVTFDDGRELDATLTDFKKPRKLKGPTDALGQLKHVEAKKARIQTMAPEKQAKIEEKELWSKALKQTAGEKVRGDEQLLKKSLKRQAQVKKKSEREWKERIENVAKSKAMKQKKREDNLTARREQKKAGKSGKRVRVGGKQKVQMKKKKKGARPGFEGSMKSKISGGGGGPRKGRK</sequence>
<feature type="non-terminal residue" evidence="6">
    <location>
        <position position="1"/>
    </location>
</feature>
<reference evidence="6 7" key="1">
    <citation type="submission" date="2018-03" db="EMBL/GenBank/DDBJ databases">
        <title>Genomes of Pezizomycetes fungi and the evolution of truffles.</title>
        <authorList>
            <person name="Murat C."/>
            <person name="Payen T."/>
            <person name="Noel B."/>
            <person name="Kuo A."/>
            <person name="Martin F.M."/>
        </authorList>
    </citation>
    <scope>NUCLEOTIDE SEQUENCE [LARGE SCALE GENOMIC DNA]</scope>
    <source>
        <strain evidence="6">091103-1</strain>
    </source>
</reference>
<feature type="compositionally biased region" description="Basic and acidic residues" evidence="4">
    <location>
        <begin position="381"/>
        <end position="395"/>
    </location>
</feature>
<feature type="compositionally biased region" description="Polar residues" evidence="4">
    <location>
        <begin position="157"/>
        <end position="173"/>
    </location>
</feature>